<dbReference type="AlphaFoldDB" id="A0ABD0LDW7"/>
<evidence type="ECO:0000313" key="1">
    <source>
        <dbReference type="EMBL" id="KAK7497512.1"/>
    </source>
</evidence>
<evidence type="ECO:0000313" key="2">
    <source>
        <dbReference type="Proteomes" id="UP001519460"/>
    </source>
</evidence>
<gene>
    <name evidence="1" type="ORF">BaRGS_00011152</name>
</gene>
<dbReference type="Proteomes" id="UP001519460">
    <property type="component" value="Unassembled WGS sequence"/>
</dbReference>
<sequence>SSLNALSYRGQNRLEKASIMSETMHHASGAAHGFTSSEGGLKSVAKLQEEERDFLSEPYRFFCLYPGAAQRAPVTSDKRCTVRQVAKSEIGERCKYFIVLLHAKHVFFVMRPFPRCMRRRESMLTMFVRNGRIQ</sequence>
<dbReference type="EMBL" id="JACVVK020000057">
    <property type="protein sequence ID" value="KAK7497512.1"/>
    <property type="molecule type" value="Genomic_DNA"/>
</dbReference>
<proteinExistence type="predicted"/>
<accession>A0ABD0LDW7</accession>
<comment type="caution">
    <text evidence="1">The sequence shown here is derived from an EMBL/GenBank/DDBJ whole genome shotgun (WGS) entry which is preliminary data.</text>
</comment>
<feature type="non-terminal residue" evidence="1">
    <location>
        <position position="134"/>
    </location>
</feature>
<organism evidence="1 2">
    <name type="scientific">Batillaria attramentaria</name>
    <dbReference type="NCBI Taxonomy" id="370345"/>
    <lineage>
        <taxon>Eukaryota</taxon>
        <taxon>Metazoa</taxon>
        <taxon>Spiralia</taxon>
        <taxon>Lophotrochozoa</taxon>
        <taxon>Mollusca</taxon>
        <taxon>Gastropoda</taxon>
        <taxon>Caenogastropoda</taxon>
        <taxon>Sorbeoconcha</taxon>
        <taxon>Cerithioidea</taxon>
        <taxon>Batillariidae</taxon>
        <taxon>Batillaria</taxon>
    </lineage>
</organism>
<reference evidence="1 2" key="1">
    <citation type="journal article" date="2023" name="Sci. Data">
        <title>Genome assembly of the Korean intertidal mud-creeper Batillaria attramentaria.</title>
        <authorList>
            <person name="Patra A.K."/>
            <person name="Ho P.T."/>
            <person name="Jun S."/>
            <person name="Lee S.J."/>
            <person name="Kim Y."/>
            <person name="Won Y.J."/>
        </authorList>
    </citation>
    <scope>NUCLEOTIDE SEQUENCE [LARGE SCALE GENOMIC DNA]</scope>
    <source>
        <strain evidence="1">Wonlab-2016</strain>
    </source>
</reference>
<feature type="non-terminal residue" evidence="1">
    <location>
        <position position="1"/>
    </location>
</feature>
<protein>
    <submittedName>
        <fullName evidence="1">Uncharacterized protein</fullName>
    </submittedName>
</protein>
<keyword evidence="2" id="KW-1185">Reference proteome</keyword>
<name>A0ABD0LDW7_9CAEN</name>